<dbReference type="RefSeq" id="YP_001426997.1">
    <property type="nucleotide sequence ID" value="NC_008724.1"/>
</dbReference>
<gene>
    <name evidence="1" type="primary">z516R</name>
    <name evidence="1" type="ORF">ATCV1_z516R</name>
</gene>
<accession>A7K9C6</accession>
<sequence>MHQMRPGRPLAQPHPRWQVLVSAALPRPLWLPCFSGSRLPLTIPPPRLPFSHRLRSPLLLHTTGLLSARLLQAVQKLQRTSVRHLR</sequence>
<dbReference type="EMBL" id="EF101928">
    <property type="protein sequence ID" value="ABT16650.1"/>
    <property type="molecule type" value="Genomic_DNA"/>
</dbReference>
<proteinExistence type="predicted"/>
<evidence type="ECO:0000313" key="2">
    <source>
        <dbReference type="Proteomes" id="UP000202420"/>
    </source>
</evidence>
<protein>
    <submittedName>
        <fullName evidence="1">Uncharacterized protein z516R</fullName>
    </submittedName>
</protein>
<dbReference type="KEGG" id="vg:5470611"/>
<reference evidence="1 2" key="1">
    <citation type="submission" date="2006-09" db="EMBL/GenBank/DDBJ databases">
        <title>Sequence and annotation of the 288-kb ATCV-1 virus that infects an endosymbiotic Chlorella strain of the heliozoon Acanthocystis turfacea.</title>
        <authorList>
            <person name="Fitzgerald L.A."/>
            <person name="Graves M.V."/>
            <person name="Li X."/>
            <person name="Pfitzner A.J.P."/>
            <person name="Hartigan J."/>
            <person name="Van Etten J.L."/>
        </authorList>
    </citation>
    <scope>NUCLEOTIDE SEQUENCE [LARGE SCALE GENOMIC DNA]</scope>
    <source>
        <strain evidence="1 2">ATCV-1</strain>
    </source>
</reference>
<dbReference type="GeneID" id="5470611"/>
<organism evidence="1 2">
    <name type="scientific">Chlorovirus heliozoae</name>
    <dbReference type="NCBI Taxonomy" id="322019"/>
    <lineage>
        <taxon>Viruses</taxon>
        <taxon>Varidnaviria</taxon>
        <taxon>Bamfordvirae</taxon>
        <taxon>Nucleocytoviricota</taxon>
        <taxon>Megaviricetes</taxon>
        <taxon>Algavirales</taxon>
        <taxon>Phycodnaviridae</taxon>
        <taxon>Chlorovirus</taxon>
    </lineage>
</organism>
<keyword evidence="2" id="KW-1185">Reference proteome</keyword>
<name>A7K9C6_9PHYC</name>
<dbReference type="Proteomes" id="UP000202420">
    <property type="component" value="Segment"/>
</dbReference>
<evidence type="ECO:0000313" key="1">
    <source>
        <dbReference type="EMBL" id="ABT16650.1"/>
    </source>
</evidence>